<gene>
    <name evidence="1" type="ORF">G9H61_07100</name>
</gene>
<evidence type="ECO:0000313" key="2">
    <source>
        <dbReference type="Proteomes" id="UP001321186"/>
    </source>
</evidence>
<sequence length="233" mass="26964">MSVAIMQPYFFPYLGYFQLVQSVDDFVFYDDVMFIKKGWINRNQILMQQNAFLFTIPLEKQSQNKSIRESNISWGPEFPTKWLQQLQSAYKKAPQFVPVMELIESVLNKKPSSIADLAASSVMATWQYLNLEKRFHFSSELGVSTDLERAERLMAITETLGSKHYINAKNGQELYQKEYFADKGFQLNFLNQSLPPYSQGNKHDFVAGLSMIDVLMWNSKQDIVTMLSAYSLI</sequence>
<comment type="caution">
    <text evidence="1">The sequence shown here is derived from an EMBL/GenBank/DDBJ whole genome shotgun (WGS) entry which is preliminary data.</text>
</comment>
<reference evidence="1 2" key="1">
    <citation type="submission" date="2020-03" db="EMBL/GenBank/DDBJ databases">
        <authorList>
            <person name="Pitt A."/>
            <person name="Hahn M.W."/>
        </authorList>
    </citation>
    <scope>NUCLEOTIDE SEQUENCE [LARGE SCALE GENOMIC DNA]</scope>
    <source>
        <strain evidence="1 2">5A-MARBSE</strain>
    </source>
</reference>
<dbReference type="InterPro" id="IPR014985">
    <property type="entry name" value="WbqC"/>
</dbReference>
<dbReference type="RefSeq" id="WP_269010034.1">
    <property type="nucleotide sequence ID" value="NZ_JAANOH010000002.1"/>
</dbReference>
<dbReference type="Proteomes" id="UP001321186">
    <property type="component" value="Unassembled WGS sequence"/>
</dbReference>
<keyword evidence="2" id="KW-1185">Reference proteome</keyword>
<name>A0ABT4JFZ4_9BACT</name>
<evidence type="ECO:0000313" key="1">
    <source>
        <dbReference type="EMBL" id="MCZ2475206.1"/>
    </source>
</evidence>
<proteinExistence type="predicted"/>
<organism evidence="1 2">
    <name type="scientific">Aquirufa ecclesiirivi</name>
    <dbReference type="NCBI Taxonomy" id="2715124"/>
    <lineage>
        <taxon>Bacteria</taxon>
        <taxon>Pseudomonadati</taxon>
        <taxon>Bacteroidota</taxon>
        <taxon>Cytophagia</taxon>
        <taxon>Cytophagales</taxon>
        <taxon>Flectobacillaceae</taxon>
        <taxon>Aquirufa</taxon>
    </lineage>
</organism>
<protein>
    <submittedName>
        <fullName evidence="1">WbqC family protein</fullName>
    </submittedName>
</protein>
<accession>A0ABT4JFZ4</accession>
<dbReference type="EMBL" id="JAANOH010000002">
    <property type="protein sequence ID" value="MCZ2475206.1"/>
    <property type="molecule type" value="Genomic_DNA"/>
</dbReference>
<dbReference type="Pfam" id="PF08889">
    <property type="entry name" value="WbqC"/>
    <property type="match status" value="1"/>
</dbReference>